<dbReference type="NCBIfam" id="NF001860">
    <property type="entry name" value="PRK00595.1"/>
    <property type="match status" value="1"/>
</dbReference>
<dbReference type="Proteomes" id="UP000178558">
    <property type="component" value="Unassembled WGS sequence"/>
</dbReference>
<evidence type="ECO:0000256" key="3">
    <source>
        <dbReference type="ARBA" id="ARBA00023274"/>
    </source>
</evidence>
<dbReference type="NCBIfam" id="NF001764">
    <property type="entry name" value="PRK00504.1"/>
    <property type="match status" value="1"/>
</dbReference>
<organism evidence="6 7">
    <name type="scientific">Candidatus Roizmanbacteria bacterium RIFCSPLOWO2_01_FULL_40_42</name>
    <dbReference type="NCBI Taxonomy" id="1802066"/>
    <lineage>
        <taxon>Bacteria</taxon>
        <taxon>Candidatus Roizmaniibacteriota</taxon>
    </lineage>
</organism>
<protein>
    <recommendedName>
        <fullName evidence="4 5">Large ribosomal subunit protein bL33</fullName>
    </recommendedName>
</protein>
<dbReference type="EMBL" id="MGAQ01000015">
    <property type="protein sequence ID" value="OGK50523.1"/>
    <property type="molecule type" value="Genomic_DNA"/>
</dbReference>
<dbReference type="InterPro" id="IPR011332">
    <property type="entry name" value="Ribosomal_zn-bd"/>
</dbReference>
<evidence type="ECO:0000313" key="6">
    <source>
        <dbReference type="EMBL" id="OGK50523.1"/>
    </source>
</evidence>
<keyword evidence="3 5" id="KW-0687">Ribonucleoprotein</keyword>
<dbReference type="InterPro" id="IPR001705">
    <property type="entry name" value="Ribosomal_bL33"/>
</dbReference>
<keyword evidence="2 5" id="KW-0689">Ribosomal protein</keyword>
<dbReference type="GO" id="GO:0006412">
    <property type="term" value="P:translation"/>
    <property type="evidence" value="ECO:0007669"/>
    <property type="project" value="UniProtKB-UniRule"/>
</dbReference>
<dbReference type="GO" id="GO:0003735">
    <property type="term" value="F:structural constituent of ribosome"/>
    <property type="evidence" value="ECO:0007669"/>
    <property type="project" value="InterPro"/>
</dbReference>
<dbReference type="GO" id="GO:1990904">
    <property type="term" value="C:ribonucleoprotein complex"/>
    <property type="evidence" value="ECO:0007669"/>
    <property type="project" value="UniProtKB-KW"/>
</dbReference>
<gene>
    <name evidence="5" type="primary">rpmG</name>
    <name evidence="6" type="ORF">A3B50_01940</name>
</gene>
<dbReference type="Pfam" id="PF00471">
    <property type="entry name" value="Ribosomal_L33"/>
    <property type="match status" value="1"/>
</dbReference>
<accession>A0A1F7J4I8</accession>
<dbReference type="HAMAP" id="MF_00294">
    <property type="entry name" value="Ribosomal_bL33"/>
    <property type="match status" value="1"/>
</dbReference>
<dbReference type="PANTHER" id="PTHR43168:SF2">
    <property type="entry name" value="LARGE RIBOSOMAL SUBUNIT PROTEIN BL33C"/>
    <property type="match status" value="1"/>
</dbReference>
<proteinExistence type="inferred from homology"/>
<dbReference type="SUPFAM" id="SSF57829">
    <property type="entry name" value="Zn-binding ribosomal proteins"/>
    <property type="match status" value="1"/>
</dbReference>
<evidence type="ECO:0000313" key="7">
    <source>
        <dbReference type="Proteomes" id="UP000178558"/>
    </source>
</evidence>
<dbReference type="PANTHER" id="PTHR43168">
    <property type="entry name" value="50S RIBOSOMAL PROTEIN L33, CHLOROPLASTIC"/>
    <property type="match status" value="1"/>
</dbReference>
<name>A0A1F7J4I8_9BACT</name>
<dbReference type="AlphaFoldDB" id="A0A1F7J4I8"/>
<reference evidence="6 7" key="1">
    <citation type="journal article" date="2016" name="Nat. Commun.">
        <title>Thousands of microbial genomes shed light on interconnected biogeochemical processes in an aquifer system.</title>
        <authorList>
            <person name="Anantharaman K."/>
            <person name="Brown C.T."/>
            <person name="Hug L.A."/>
            <person name="Sharon I."/>
            <person name="Castelle C.J."/>
            <person name="Probst A.J."/>
            <person name="Thomas B.C."/>
            <person name="Singh A."/>
            <person name="Wilkins M.J."/>
            <person name="Karaoz U."/>
            <person name="Brodie E.L."/>
            <person name="Williams K.H."/>
            <person name="Hubbard S.S."/>
            <person name="Banfield J.F."/>
        </authorList>
    </citation>
    <scope>NUCLEOTIDE SEQUENCE [LARGE SCALE GENOMIC DNA]</scope>
</reference>
<dbReference type="NCBIfam" id="TIGR01023">
    <property type="entry name" value="rpmG_bact"/>
    <property type="match status" value="1"/>
</dbReference>
<comment type="caution">
    <text evidence="6">The sequence shown here is derived from an EMBL/GenBank/DDBJ whole genome shotgun (WGS) entry which is preliminary data.</text>
</comment>
<dbReference type="GO" id="GO:0005737">
    <property type="term" value="C:cytoplasm"/>
    <property type="evidence" value="ECO:0007669"/>
    <property type="project" value="UniProtKB-ARBA"/>
</dbReference>
<dbReference type="Gene3D" id="2.20.28.120">
    <property type="entry name" value="Ribosomal protein L33"/>
    <property type="match status" value="1"/>
</dbReference>
<dbReference type="GO" id="GO:0005840">
    <property type="term" value="C:ribosome"/>
    <property type="evidence" value="ECO:0007669"/>
    <property type="project" value="UniProtKB-KW"/>
</dbReference>
<comment type="similarity">
    <text evidence="1 5">Belongs to the bacterial ribosomal protein bL33 family.</text>
</comment>
<evidence type="ECO:0000256" key="4">
    <source>
        <dbReference type="ARBA" id="ARBA00035176"/>
    </source>
</evidence>
<evidence type="ECO:0000256" key="2">
    <source>
        <dbReference type="ARBA" id="ARBA00022980"/>
    </source>
</evidence>
<evidence type="ECO:0000256" key="1">
    <source>
        <dbReference type="ARBA" id="ARBA00007596"/>
    </source>
</evidence>
<dbReference type="InterPro" id="IPR038584">
    <property type="entry name" value="Ribosomal_bL33_sf"/>
</dbReference>
<sequence length="57" mass="6641">MAKKGSRVLFGLVCEVCNKQNYVTQKNKVNTTEPLKLKKYCNKCRKRTVHKEKKKLG</sequence>
<evidence type="ECO:0000256" key="5">
    <source>
        <dbReference type="HAMAP-Rule" id="MF_00294"/>
    </source>
</evidence>